<feature type="domain" description="ABM" evidence="1">
    <location>
        <begin position="1"/>
        <end position="72"/>
    </location>
</feature>
<dbReference type="Proteomes" id="UP001208935">
    <property type="component" value="Unassembled WGS sequence"/>
</dbReference>
<dbReference type="InterPro" id="IPR007138">
    <property type="entry name" value="ABM_dom"/>
</dbReference>
<dbReference type="InterPro" id="IPR052936">
    <property type="entry name" value="Jasmonate_Hydroxylase-like"/>
</dbReference>
<proteinExistence type="predicted"/>
<accession>A0ABT3KQS2</accession>
<reference evidence="3" key="1">
    <citation type="submission" date="2023-07" db="EMBL/GenBank/DDBJ databases">
        <title>Verminephrobacter genomes.</title>
        <authorList>
            <person name="Lund M.B."/>
        </authorList>
    </citation>
    <scope>NUCLEOTIDE SEQUENCE [LARGE SCALE GENOMIC DNA]</scope>
    <source>
        <strain evidence="3">AtM5-05</strain>
    </source>
</reference>
<dbReference type="RefSeq" id="WP_265281349.1">
    <property type="nucleotide sequence ID" value="NZ_QZCW01000001.1"/>
</dbReference>
<sequence>MYAVIFETQPSSQRFSDYLRLAGELGPTLQAMDGFVMNERFTNDGNDGLLLSLSLWRDEKSLVRWRTHGQHHGVQLQGRAGVLDNYRMRVGRIDLQVDEQGLRHGSALAADELSTVSAHPLLTLEIACTAFDAVPVGCSLFTSVLNAARHVRLAAWPDAAAAEYHLLRSPAGAGEQRFRIWVLRDYGMEDRREAPVFHAPRATR</sequence>
<organism evidence="2 3">
    <name type="scientific">Verminephrobacter aporrectodeae subsp. tuberculatae</name>
    <dbReference type="NCBI Taxonomy" id="1110392"/>
    <lineage>
        <taxon>Bacteria</taxon>
        <taxon>Pseudomonadati</taxon>
        <taxon>Pseudomonadota</taxon>
        <taxon>Betaproteobacteria</taxon>
        <taxon>Burkholderiales</taxon>
        <taxon>Comamonadaceae</taxon>
        <taxon>Verminephrobacter</taxon>
    </lineage>
</organism>
<dbReference type="PANTHER" id="PTHR37811:SF2">
    <property type="entry name" value="ABM DOMAIN-CONTAINING PROTEIN"/>
    <property type="match status" value="1"/>
</dbReference>
<keyword evidence="3" id="KW-1185">Reference proteome</keyword>
<evidence type="ECO:0000313" key="2">
    <source>
        <dbReference type="EMBL" id="MCW5320663.1"/>
    </source>
</evidence>
<dbReference type="Gene3D" id="3.30.70.100">
    <property type="match status" value="1"/>
</dbReference>
<evidence type="ECO:0000313" key="3">
    <source>
        <dbReference type="Proteomes" id="UP001208935"/>
    </source>
</evidence>
<gene>
    <name evidence="2" type="ORF">D5039_05575</name>
</gene>
<protein>
    <recommendedName>
        <fullName evidence="1">ABM domain-containing protein</fullName>
    </recommendedName>
</protein>
<dbReference type="Pfam" id="PF03992">
    <property type="entry name" value="ABM"/>
    <property type="match status" value="1"/>
</dbReference>
<name>A0ABT3KQS2_9BURK</name>
<evidence type="ECO:0000259" key="1">
    <source>
        <dbReference type="Pfam" id="PF03992"/>
    </source>
</evidence>
<comment type="caution">
    <text evidence="2">The sequence shown here is derived from an EMBL/GenBank/DDBJ whole genome shotgun (WGS) entry which is preliminary data.</text>
</comment>
<dbReference type="InterPro" id="IPR011008">
    <property type="entry name" value="Dimeric_a/b-barrel"/>
</dbReference>
<dbReference type="PANTHER" id="PTHR37811">
    <property type="entry name" value="BLL5343 PROTEIN"/>
    <property type="match status" value="1"/>
</dbReference>
<dbReference type="SUPFAM" id="SSF54909">
    <property type="entry name" value="Dimeric alpha+beta barrel"/>
    <property type="match status" value="1"/>
</dbReference>
<dbReference type="EMBL" id="QZCW01000001">
    <property type="protein sequence ID" value="MCW5320663.1"/>
    <property type="molecule type" value="Genomic_DNA"/>
</dbReference>